<gene>
    <name evidence="2" type="ORF">Din_036072</name>
</gene>
<evidence type="ECO:0000313" key="2">
    <source>
        <dbReference type="EMBL" id="MPA66631.1"/>
    </source>
</evidence>
<dbReference type="PANTHER" id="PTHR31676">
    <property type="entry name" value="T31J12.3 PROTEIN-RELATED"/>
    <property type="match status" value="1"/>
</dbReference>
<dbReference type="Pfam" id="PF04398">
    <property type="entry name" value="DUF538"/>
    <property type="match status" value="1"/>
</dbReference>
<protein>
    <recommendedName>
        <fullName evidence="3">DUF538 family protein</fullName>
    </recommendedName>
</protein>
<dbReference type="EMBL" id="GHES01036072">
    <property type="protein sequence ID" value="MPA66631.1"/>
    <property type="molecule type" value="Transcribed_RNA"/>
</dbReference>
<evidence type="ECO:0000256" key="1">
    <source>
        <dbReference type="SAM" id="SignalP"/>
    </source>
</evidence>
<sequence>MAKPLFVVSFSLLLLLPLSFSKSNGNPNSNASSSSPSTAHTELSKYGFPIGLLPTDVLTYTINQTSGEFSVHLGDTCKVTLPPDNYLATYSKKITGKIVDGRIAELDGIRVRALFRWWTITGIKSSGENLVFEVGMVNAKYPSKNFDESPPCEGKRSAS</sequence>
<keyword evidence="1" id="KW-0732">Signal</keyword>
<evidence type="ECO:0008006" key="3">
    <source>
        <dbReference type="Google" id="ProtNLM"/>
    </source>
</evidence>
<proteinExistence type="predicted"/>
<organism evidence="2">
    <name type="scientific">Davidia involucrata</name>
    <name type="common">Dove tree</name>
    <dbReference type="NCBI Taxonomy" id="16924"/>
    <lineage>
        <taxon>Eukaryota</taxon>
        <taxon>Viridiplantae</taxon>
        <taxon>Streptophyta</taxon>
        <taxon>Embryophyta</taxon>
        <taxon>Tracheophyta</taxon>
        <taxon>Spermatophyta</taxon>
        <taxon>Magnoliopsida</taxon>
        <taxon>eudicotyledons</taxon>
        <taxon>Gunneridae</taxon>
        <taxon>Pentapetalae</taxon>
        <taxon>asterids</taxon>
        <taxon>Cornales</taxon>
        <taxon>Nyssaceae</taxon>
        <taxon>Davidia</taxon>
    </lineage>
</organism>
<reference evidence="2" key="1">
    <citation type="submission" date="2019-08" db="EMBL/GenBank/DDBJ databases">
        <title>Reference gene set and small RNA set construction with multiple tissues from Davidia involucrata Baill.</title>
        <authorList>
            <person name="Yang H."/>
            <person name="Zhou C."/>
            <person name="Li G."/>
            <person name="Wang J."/>
            <person name="Gao P."/>
            <person name="Wang M."/>
            <person name="Wang R."/>
            <person name="Zhao Y."/>
        </authorList>
    </citation>
    <scope>NUCLEOTIDE SEQUENCE</scope>
    <source>
        <tissue evidence="2">Mixed with DoveR01_LX</tissue>
    </source>
</reference>
<dbReference type="AlphaFoldDB" id="A0A5B7BG19"/>
<feature type="chain" id="PRO_5023109053" description="DUF538 family protein" evidence="1">
    <location>
        <begin position="22"/>
        <end position="159"/>
    </location>
</feature>
<dbReference type="Gene3D" id="2.30.240.10">
    <property type="entry name" value="At5g01610-like"/>
    <property type="match status" value="1"/>
</dbReference>
<name>A0A5B7BG19_DAVIN</name>
<dbReference type="InterPro" id="IPR007493">
    <property type="entry name" value="DUF538"/>
</dbReference>
<accession>A0A5B7BG19</accession>
<dbReference type="SUPFAM" id="SSF141562">
    <property type="entry name" value="At5g01610-like"/>
    <property type="match status" value="1"/>
</dbReference>
<feature type="signal peptide" evidence="1">
    <location>
        <begin position="1"/>
        <end position="21"/>
    </location>
</feature>
<dbReference type="InterPro" id="IPR036758">
    <property type="entry name" value="At5g01610-like"/>
</dbReference>
<dbReference type="PANTHER" id="PTHR31676:SF172">
    <property type="entry name" value="OS01G0595400 PROTEIN"/>
    <property type="match status" value="1"/>
</dbReference>